<organism evidence="3 4">
    <name type="scientific">Metallococcus carri</name>
    <dbReference type="NCBI Taxonomy" id="1656884"/>
    <lineage>
        <taxon>Bacteria</taxon>
        <taxon>Bacillati</taxon>
        <taxon>Actinomycetota</taxon>
        <taxon>Actinomycetes</taxon>
        <taxon>Micrococcales</taxon>
        <taxon>Dermacoccaceae</taxon>
        <taxon>Metallococcus</taxon>
    </lineage>
</organism>
<dbReference type="AlphaFoldDB" id="A0A967B108"/>
<proteinExistence type="predicted"/>
<dbReference type="InterPro" id="IPR010982">
    <property type="entry name" value="Lambda_DNA-bd_dom_sf"/>
</dbReference>
<dbReference type="EMBL" id="JAAOIV010000010">
    <property type="protein sequence ID" value="NHN56819.1"/>
    <property type="molecule type" value="Genomic_DNA"/>
</dbReference>
<feature type="domain" description="HTH cro/C1-type" evidence="2">
    <location>
        <begin position="72"/>
        <end position="130"/>
    </location>
</feature>
<evidence type="ECO:0000256" key="1">
    <source>
        <dbReference type="SAM" id="MobiDB-lite"/>
    </source>
</evidence>
<sequence>MYASASASQAAYLLSKRESRSPTHLLHCRRACVSMMRNGRVCREAIAMLEGLERVAGPTTARDIESLAGNLLRRARKARGLDLSEVAAAAQVPVETVAAIEDGEVQPSLPELLLILISIGKELRIRIEDFDDHDKVLDERAARFPERQRAMEEHRDRLLDNVTEEPR</sequence>
<name>A0A967B108_9MICO</name>
<dbReference type="Proteomes" id="UP000744769">
    <property type="component" value="Unassembled WGS sequence"/>
</dbReference>
<evidence type="ECO:0000313" key="3">
    <source>
        <dbReference type="EMBL" id="NHN56819.1"/>
    </source>
</evidence>
<feature type="region of interest" description="Disordered" evidence="1">
    <location>
        <begin position="148"/>
        <end position="167"/>
    </location>
</feature>
<dbReference type="InterPro" id="IPR001387">
    <property type="entry name" value="Cro/C1-type_HTH"/>
</dbReference>
<accession>A0A967B108</accession>
<dbReference type="SUPFAM" id="SSF47413">
    <property type="entry name" value="lambda repressor-like DNA-binding domains"/>
    <property type="match status" value="1"/>
</dbReference>
<dbReference type="Gene3D" id="1.10.260.40">
    <property type="entry name" value="lambda repressor-like DNA-binding domains"/>
    <property type="match status" value="1"/>
</dbReference>
<reference evidence="3" key="1">
    <citation type="submission" date="2020-03" db="EMBL/GenBank/DDBJ databases">
        <title>Draft sequencing of Calidifontibacter sp. DB0510.</title>
        <authorList>
            <person name="Kim D.-U."/>
        </authorList>
    </citation>
    <scope>NUCLEOTIDE SEQUENCE</scope>
    <source>
        <strain evidence="3">DB0510</strain>
    </source>
</reference>
<keyword evidence="4" id="KW-1185">Reference proteome</keyword>
<comment type="caution">
    <text evidence="3">The sequence shown here is derived from an EMBL/GenBank/DDBJ whole genome shotgun (WGS) entry which is preliminary data.</text>
</comment>
<dbReference type="PROSITE" id="PS50943">
    <property type="entry name" value="HTH_CROC1"/>
    <property type="match status" value="1"/>
</dbReference>
<evidence type="ECO:0000259" key="2">
    <source>
        <dbReference type="PROSITE" id="PS50943"/>
    </source>
</evidence>
<dbReference type="CDD" id="cd00093">
    <property type="entry name" value="HTH_XRE"/>
    <property type="match status" value="1"/>
</dbReference>
<dbReference type="GO" id="GO:0003677">
    <property type="term" value="F:DNA binding"/>
    <property type="evidence" value="ECO:0007669"/>
    <property type="project" value="InterPro"/>
</dbReference>
<evidence type="ECO:0000313" key="4">
    <source>
        <dbReference type="Proteomes" id="UP000744769"/>
    </source>
</evidence>
<dbReference type="Pfam" id="PF01381">
    <property type="entry name" value="HTH_3"/>
    <property type="match status" value="1"/>
</dbReference>
<gene>
    <name evidence="3" type="ORF">G9U51_13655</name>
</gene>
<protein>
    <submittedName>
        <fullName evidence="3">Helix-turn-helix transcriptional regulator</fullName>
    </submittedName>
</protein>
<dbReference type="SMART" id="SM00530">
    <property type="entry name" value="HTH_XRE"/>
    <property type="match status" value="1"/>
</dbReference>